<dbReference type="EnsemblPlants" id="KQL09007">
    <property type="protein sequence ID" value="KQL09007"/>
    <property type="gene ID" value="SETIT_008338mg"/>
</dbReference>
<dbReference type="Proteomes" id="UP000004995">
    <property type="component" value="Unassembled WGS sequence"/>
</dbReference>
<reference evidence="1" key="2">
    <citation type="submission" date="2018-08" db="UniProtKB">
        <authorList>
            <consortium name="EnsemblPlants"/>
        </authorList>
    </citation>
    <scope>IDENTIFICATION</scope>
    <source>
        <strain evidence="1">Yugu1</strain>
    </source>
</reference>
<proteinExistence type="predicted"/>
<keyword evidence="2" id="KW-1185">Reference proteome</keyword>
<dbReference type="EMBL" id="AGNK02002175">
    <property type="status" value="NOT_ANNOTATED_CDS"/>
    <property type="molecule type" value="Genomic_DNA"/>
</dbReference>
<sequence>MRWLPQWNSMNSIVWHNVWCSNSKLARRQWVHYQTLRFFTPDFIRFGLL</sequence>
<organism evidence="1 2">
    <name type="scientific">Setaria italica</name>
    <name type="common">Foxtail millet</name>
    <name type="synonym">Panicum italicum</name>
    <dbReference type="NCBI Taxonomy" id="4555"/>
    <lineage>
        <taxon>Eukaryota</taxon>
        <taxon>Viridiplantae</taxon>
        <taxon>Streptophyta</taxon>
        <taxon>Embryophyta</taxon>
        <taxon>Tracheophyta</taxon>
        <taxon>Spermatophyta</taxon>
        <taxon>Magnoliopsida</taxon>
        <taxon>Liliopsida</taxon>
        <taxon>Poales</taxon>
        <taxon>Poaceae</taxon>
        <taxon>PACMAD clade</taxon>
        <taxon>Panicoideae</taxon>
        <taxon>Panicodae</taxon>
        <taxon>Paniceae</taxon>
        <taxon>Cenchrinae</taxon>
        <taxon>Setaria</taxon>
    </lineage>
</organism>
<dbReference type="AlphaFoldDB" id="K3Y2B5"/>
<evidence type="ECO:0000313" key="1">
    <source>
        <dbReference type="EnsemblPlants" id="KQL09007"/>
    </source>
</evidence>
<dbReference type="HOGENOM" id="CLU_3145315_0_0_1"/>
<dbReference type="InParanoid" id="K3Y2B5"/>
<protein>
    <submittedName>
        <fullName evidence="1">Uncharacterized protein</fullName>
    </submittedName>
</protein>
<name>K3Y2B5_SETIT</name>
<reference evidence="2" key="1">
    <citation type="journal article" date="2012" name="Nat. Biotechnol.">
        <title>Reference genome sequence of the model plant Setaria.</title>
        <authorList>
            <person name="Bennetzen J.L."/>
            <person name="Schmutz J."/>
            <person name="Wang H."/>
            <person name="Percifield R."/>
            <person name="Hawkins J."/>
            <person name="Pontaroli A.C."/>
            <person name="Estep M."/>
            <person name="Feng L."/>
            <person name="Vaughn J.N."/>
            <person name="Grimwood J."/>
            <person name="Jenkins J."/>
            <person name="Barry K."/>
            <person name="Lindquist E."/>
            <person name="Hellsten U."/>
            <person name="Deshpande S."/>
            <person name="Wang X."/>
            <person name="Wu X."/>
            <person name="Mitros T."/>
            <person name="Triplett J."/>
            <person name="Yang X."/>
            <person name="Ye C.Y."/>
            <person name="Mauro-Herrera M."/>
            <person name="Wang L."/>
            <person name="Li P."/>
            <person name="Sharma M."/>
            <person name="Sharma R."/>
            <person name="Ronald P.C."/>
            <person name="Panaud O."/>
            <person name="Kellogg E.A."/>
            <person name="Brutnell T.P."/>
            <person name="Doust A.N."/>
            <person name="Tuskan G.A."/>
            <person name="Rokhsar D."/>
            <person name="Devos K.M."/>
        </authorList>
    </citation>
    <scope>NUCLEOTIDE SEQUENCE [LARGE SCALE GENOMIC DNA]</scope>
    <source>
        <strain evidence="2">cv. Yugu1</strain>
    </source>
</reference>
<dbReference type="Gramene" id="KQL09007">
    <property type="protein sequence ID" value="KQL09007"/>
    <property type="gene ID" value="SETIT_008338mg"/>
</dbReference>
<accession>K3Y2B5</accession>
<evidence type="ECO:0000313" key="2">
    <source>
        <dbReference type="Proteomes" id="UP000004995"/>
    </source>
</evidence>